<accession>A0ACC2XEX5</accession>
<dbReference type="Proteomes" id="UP001234202">
    <property type="component" value="Unassembled WGS sequence"/>
</dbReference>
<keyword evidence="2" id="KW-1185">Reference proteome</keyword>
<proteinExistence type="predicted"/>
<organism evidence="1 2">
    <name type="scientific">Naganishia onofrii</name>
    <dbReference type="NCBI Taxonomy" id="1851511"/>
    <lineage>
        <taxon>Eukaryota</taxon>
        <taxon>Fungi</taxon>
        <taxon>Dikarya</taxon>
        <taxon>Basidiomycota</taxon>
        <taxon>Agaricomycotina</taxon>
        <taxon>Tremellomycetes</taxon>
        <taxon>Filobasidiales</taxon>
        <taxon>Filobasidiaceae</taxon>
        <taxon>Naganishia</taxon>
    </lineage>
</organism>
<dbReference type="EMBL" id="JASBWV010000016">
    <property type="protein sequence ID" value="KAJ9121935.1"/>
    <property type="molecule type" value="Genomic_DNA"/>
</dbReference>
<comment type="caution">
    <text evidence="1">The sequence shown here is derived from an EMBL/GenBank/DDBJ whole genome shotgun (WGS) entry which is preliminary data.</text>
</comment>
<name>A0ACC2XEX5_9TREE</name>
<reference evidence="1" key="1">
    <citation type="submission" date="2023-04" db="EMBL/GenBank/DDBJ databases">
        <title>Draft Genome sequencing of Naganishia species isolated from polar environments using Oxford Nanopore Technology.</title>
        <authorList>
            <person name="Leo P."/>
            <person name="Venkateswaran K."/>
        </authorList>
    </citation>
    <scope>NUCLEOTIDE SEQUENCE</scope>
    <source>
        <strain evidence="1">DBVPG 5303</strain>
    </source>
</reference>
<sequence length="176" mass="18489">MLANLLLQPRLLVPVFIGSRLVSLVDDGSGGTDKPADPLTKWINLASIGVGLSVSIGTGWFIYRATLQQMRDLGYQGVVSPEEAEEARDLLEENALLGDFSGDEEEAEDGYEYDDAGAEGGGASSPLTVVGRSGGKAGRGFMVGGELERDEREEPSVTKGLLGKGGSTNSIRSGRL</sequence>
<protein>
    <submittedName>
        <fullName evidence="1">Uncharacterized protein</fullName>
    </submittedName>
</protein>
<gene>
    <name evidence="1" type="ORF">QFC24_004517</name>
</gene>
<evidence type="ECO:0000313" key="1">
    <source>
        <dbReference type="EMBL" id="KAJ9121935.1"/>
    </source>
</evidence>
<evidence type="ECO:0000313" key="2">
    <source>
        <dbReference type="Proteomes" id="UP001234202"/>
    </source>
</evidence>